<accession>H0E4U6</accession>
<dbReference type="GO" id="GO:0016114">
    <property type="term" value="P:terpenoid biosynthetic process"/>
    <property type="evidence" value="ECO:0007669"/>
    <property type="project" value="UniProtKB-UniRule"/>
</dbReference>
<evidence type="ECO:0000256" key="6">
    <source>
        <dbReference type="ARBA" id="ARBA00022842"/>
    </source>
</evidence>
<dbReference type="FunFam" id="3.40.50.970:FF:000005">
    <property type="entry name" value="1-deoxy-D-xylulose-5-phosphate synthase"/>
    <property type="match status" value="1"/>
</dbReference>
<dbReference type="InterPro" id="IPR033248">
    <property type="entry name" value="Transketolase_C"/>
</dbReference>
<evidence type="ECO:0000256" key="2">
    <source>
        <dbReference type="ARBA" id="ARBA00011081"/>
    </source>
</evidence>
<feature type="binding site" evidence="10">
    <location>
        <position position="158"/>
    </location>
    <ligand>
        <name>Mg(2+)</name>
        <dbReference type="ChEBI" id="CHEBI:18420"/>
    </ligand>
</feature>
<feature type="binding site" evidence="10">
    <location>
        <position position="298"/>
    </location>
    <ligand>
        <name>thiamine diphosphate</name>
        <dbReference type="ChEBI" id="CHEBI:58937"/>
    </ligand>
</feature>
<dbReference type="InterPro" id="IPR005475">
    <property type="entry name" value="Transketolase-like_Pyr-bd"/>
</dbReference>
<dbReference type="GO" id="GO:0008661">
    <property type="term" value="F:1-deoxy-D-xylulose-5-phosphate synthase activity"/>
    <property type="evidence" value="ECO:0007669"/>
    <property type="project" value="UniProtKB-UniRule"/>
</dbReference>
<evidence type="ECO:0000256" key="3">
    <source>
        <dbReference type="ARBA" id="ARBA00011738"/>
    </source>
</evidence>
<dbReference type="Pfam" id="PF02779">
    <property type="entry name" value="Transket_pyr"/>
    <property type="match status" value="1"/>
</dbReference>
<dbReference type="GO" id="GO:0005829">
    <property type="term" value="C:cytosol"/>
    <property type="evidence" value="ECO:0007669"/>
    <property type="project" value="TreeGrafter"/>
</dbReference>
<evidence type="ECO:0000256" key="4">
    <source>
        <dbReference type="ARBA" id="ARBA00022679"/>
    </source>
</evidence>
<dbReference type="Gene3D" id="3.40.50.920">
    <property type="match status" value="1"/>
</dbReference>
<keyword evidence="5 10" id="KW-0479">Metal-binding</keyword>
<comment type="cofactor">
    <cofactor evidence="10">
        <name>Mg(2+)</name>
        <dbReference type="ChEBI" id="CHEBI:18420"/>
    </cofactor>
    <text evidence="10">Binds 1 Mg(2+) ion per subunit.</text>
</comment>
<feature type="domain" description="Transketolase-like pyrimidine-binding" evidence="11">
    <location>
        <begin position="340"/>
        <end position="504"/>
    </location>
</feature>
<organism evidence="12 13">
    <name type="scientific">Patulibacter medicamentivorans</name>
    <dbReference type="NCBI Taxonomy" id="1097667"/>
    <lineage>
        <taxon>Bacteria</taxon>
        <taxon>Bacillati</taxon>
        <taxon>Actinomycetota</taxon>
        <taxon>Thermoleophilia</taxon>
        <taxon>Solirubrobacterales</taxon>
        <taxon>Patulibacteraceae</taxon>
        <taxon>Patulibacter</taxon>
    </lineage>
</organism>
<dbReference type="Gene3D" id="3.40.50.970">
    <property type="match status" value="2"/>
</dbReference>
<dbReference type="GO" id="GO:0019288">
    <property type="term" value="P:isopentenyl diphosphate biosynthetic process, methylerythritol 4-phosphate pathway"/>
    <property type="evidence" value="ECO:0007669"/>
    <property type="project" value="TreeGrafter"/>
</dbReference>
<reference evidence="12 13" key="1">
    <citation type="journal article" date="2013" name="Biodegradation">
        <title>Quantitative proteomic analysis of ibuprofen-degrading Patulibacter sp. strain I11.</title>
        <authorList>
            <person name="Almeida B."/>
            <person name="Kjeldal H."/>
            <person name="Lolas I."/>
            <person name="Knudsen A.D."/>
            <person name="Carvalho G."/>
            <person name="Nielsen K.L."/>
            <person name="Barreto Crespo M.T."/>
            <person name="Stensballe A."/>
            <person name="Nielsen J.L."/>
        </authorList>
    </citation>
    <scope>NUCLEOTIDE SEQUENCE [LARGE SCALE GENOMIC DNA]</scope>
    <source>
        <strain evidence="12 13">I11</strain>
    </source>
</reference>
<evidence type="ECO:0000313" key="13">
    <source>
        <dbReference type="Proteomes" id="UP000005143"/>
    </source>
</evidence>
<dbReference type="CDD" id="cd07033">
    <property type="entry name" value="TPP_PYR_DXS_TK_like"/>
    <property type="match status" value="1"/>
</dbReference>
<dbReference type="PANTHER" id="PTHR43322:SF5">
    <property type="entry name" value="1-DEOXY-D-XYLULOSE-5-PHOSPHATE SYNTHASE, CHLOROPLASTIC"/>
    <property type="match status" value="1"/>
</dbReference>
<comment type="pathway">
    <text evidence="1 10">Metabolic intermediate biosynthesis; 1-deoxy-D-xylulose 5-phosphate biosynthesis; 1-deoxy-D-xylulose 5-phosphate from D-glyceraldehyde 3-phosphate and pyruvate: step 1/1.</text>
</comment>
<dbReference type="PROSITE" id="PS00802">
    <property type="entry name" value="TRANSKETOLASE_2"/>
    <property type="match status" value="1"/>
</dbReference>
<feature type="binding site" evidence="10">
    <location>
        <position position="187"/>
    </location>
    <ligand>
        <name>thiamine diphosphate</name>
        <dbReference type="ChEBI" id="CHEBI:58937"/>
    </ligand>
</feature>
<dbReference type="SUPFAM" id="SSF52922">
    <property type="entry name" value="TK C-terminal domain-like"/>
    <property type="match status" value="1"/>
</dbReference>
<dbReference type="SUPFAM" id="SSF52518">
    <property type="entry name" value="Thiamin diphosphate-binding fold (THDP-binding)"/>
    <property type="match status" value="2"/>
</dbReference>
<comment type="subunit">
    <text evidence="3 10">Homodimer.</text>
</comment>
<dbReference type="NCBIfam" id="NF003933">
    <property type="entry name" value="PRK05444.2-2"/>
    <property type="match status" value="1"/>
</dbReference>
<keyword evidence="8 10" id="KW-0786">Thiamine pyrophosphate</keyword>
<dbReference type="InterPro" id="IPR005477">
    <property type="entry name" value="Dxylulose-5-P_synthase"/>
</dbReference>
<dbReference type="InterPro" id="IPR009014">
    <property type="entry name" value="Transketo_C/PFOR_II"/>
</dbReference>
<dbReference type="NCBIfam" id="TIGR00204">
    <property type="entry name" value="dxs"/>
    <property type="match status" value="1"/>
</dbReference>
<keyword evidence="9 10" id="KW-0414">Isoprene biosynthesis</keyword>
<comment type="caution">
    <text evidence="12">The sequence shown here is derived from an EMBL/GenBank/DDBJ whole genome shotgun (WGS) entry which is preliminary data.</text>
</comment>
<dbReference type="InterPro" id="IPR049557">
    <property type="entry name" value="Transketolase_CS"/>
</dbReference>
<comment type="function">
    <text evidence="10">Catalyzes the acyloin condensation reaction between C atoms 2 and 3 of pyruvate and glyceraldehyde 3-phosphate to yield 1-deoxy-D-xylulose-5-phosphate (DXP).</text>
</comment>
<evidence type="ECO:0000259" key="11">
    <source>
        <dbReference type="SMART" id="SM00861"/>
    </source>
</evidence>
<dbReference type="AlphaFoldDB" id="H0E4U6"/>
<dbReference type="RefSeq" id="WP_007573656.1">
    <property type="nucleotide sequence ID" value="NZ_AGUD01000120.1"/>
</dbReference>
<keyword evidence="13" id="KW-1185">Reference proteome</keyword>
<feature type="binding site" evidence="10">
    <location>
        <position position="391"/>
    </location>
    <ligand>
        <name>thiamine diphosphate</name>
        <dbReference type="ChEBI" id="CHEBI:58937"/>
    </ligand>
</feature>
<evidence type="ECO:0000256" key="9">
    <source>
        <dbReference type="ARBA" id="ARBA00023229"/>
    </source>
</evidence>
<keyword evidence="4 10" id="KW-0808">Transferase</keyword>
<protein>
    <recommendedName>
        <fullName evidence="10">1-deoxy-D-xylulose-5-phosphate synthase</fullName>
        <ecNumber evidence="10">2.2.1.7</ecNumber>
    </recommendedName>
    <alternativeName>
        <fullName evidence="10">1-deoxyxylulose-5-phosphate synthase</fullName>
        <shortName evidence="10">DXP synthase</shortName>
        <shortName evidence="10">DXPS</shortName>
    </alternativeName>
</protein>
<evidence type="ECO:0000256" key="1">
    <source>
        <dbReference type="ARBA" id="ARBA00004980"/>
    </source>
</evidence>
<dbReference type="InterPro" id="IPR020826">
    <property type="entry name" value="Transketolase_BS"/>
</dbReference>
<keyword evidence="7 10" id="KW-0784">Thiamine biosynthesis</keyword>
<evidence type="ECO:0000256" key="7">
    <source>
        <dbReference type="ARBA" id="ARBA00022977"/>
    </source>
</evidence>
<dbReference type="PROSITE" id="PS00801">
    <property type="entry name" value="TRANSKETOLASE_1"/>
    <property type="match status" value="1"/>
</dbReference>
<proteinExistence type="inferred from homology"/>
<comment type="similarity">
    <text evidence="2 10">Belongs to the transketolase family. DXPS subfamily.</text>
</comment>
<dbReference type="EMBL" id="AGUD01000120">
    <property type="protein sequence ID" value="EHN11299.1"/>
    <property type="molecule type" value="Genomic_DNA"/>
</dbReference>
<evidence type="ECO:0000256" key="10">
    <source>
        <dbReference type="HAMAP-Rule" id="MF_00315"/>
    </source>
</evidence>
<dbReference type="SMART" id="SM00861">
    <property type="entry name" value="Transket_pyr"/>
    <property type="match status" value="1"/>
</dbReference>
<dbReference type="PANTHER" id="PTHR43322">
    <property type="entry name" value="1-D-DEOXYXYLULOSE 5-PHOSPHATE SYNTHASE-RELATED"/>
    <property type="match status" value="1"/>
</dbReference>
<name>H0E4U6_9ACTN</name>
<sequence length="665" mass="70405">MTRLLDRIDRPQDLHGLSEEELQQVAQEVREHIIDTVGEIGGHFGANLGTCEIAVALHSLMDSPRDKILWDVGHQAYPHKILTGRRDQLATIRKYDGLAPFCAIFESEHDIMGAGHASTSIGYGVGLREGMRLKEHDVSARGAGDDGVPGRVVAVIGDGAMTGGVAFEAAHQAGGLGTPLVVILNDNGMSISPNVGALSRYFQGVRLKPKLWHGREKVEEALTDLPGVGGLVERVGPPVKGSMKLLNAEGELWESLDWAYVGVVDGHDVRALRRALRQAFAADRPVVVHVKTVKGKGFAPAEDGGLAGMEQWHAAKPGSIVGGAPAPKVPADPDAAPKPPTYTQVFGERMVEEVRADRRVVGITAAMNSGTGLNLLQEAEPQHYFDVGIAEQQALLFASGLALEGLKPVAAIYSTFLQRAYDQIVHDVALQELDVVLAMDRAGLVGDDGPTHHGVFDISYLRALPNMIVAAPRDEAELVHLLRTGIAFDGPFALRYPRGEGIGVPLPQVALTQEIGKGEVLRQGDRVAILGYGSGVQVGLQAAGLLREAGIETTVADGRFAKPIDVDLVRTLAREHELLVTIEEGVLPGGFGSAVFEAAEEHGIALTTAAGVAGATQLIRIGMPDRYVTHGAPKLLHAEVGYTGRAVALRVAAALGVPDGVLAEA</sequence>
<keyword evidence="6 10" id="KW-0460">Magnesium</keyword>
<dbReference type="PATRIC" id="fig|1097667.3.peg.1810"/>
<dbReference type="EC" id="2.2.1.7" evidence="10"/>
<evidence type="ECO:0000313" key="12">
    <source>
        <dbReference type="EMBL" id="EHN11299.1"/>
    </source>
</evidence>
<evidence type="ECO:0000256" key="8">
    <source>
        <dbReference type="ARBA" id="ARBA00023052"/>
    </source>
</evidence>
<dbReference type="UniPathway" id="UPA00064">
    <property type="reaction ID" value="UER00091"/>
</dbReference>
<evidence type="ECO:0000256" key="5">
    <source>
        <dbReference type="ARBA" id="ARBA00022723"/>
    </source>
</evidence>
<feature type="binding site" evidence="10">
    <location>
        <position position="187"/>
    </location>
    <ligand>
        <name>Mg(2+)</name>
        <dbReference type="ChEBI" id="CHEBI:18420"/>
    </ligand>
</feature>
<dbReference type="GO" id="GO:0030976">
    <property type="term" value="F:thiamine pyrophosphate binding"/>
    <property type="evidence" value="ECO:0007669"/>
    <property type="project" value="UniProtKB-UniRule"/>
</dbReference>
<dbReference type="GO" id="GO:0000287">
    <property type="term" value="F:magnesium ion binding"/>
    <property type="evidence" value="ECO:0007669"/>
    <property type="project" value="UniProtKB-UniRule"/>
</dbReference>
<dbReference type="OrthoDB" id="9803371at2"/>
<dbReference type="InterPro" id="IPR029061">
    <property type="entry name" value="THDP-binding"/>
</dbReference>
<feature type="binding site" evidence="10">
    <location>
        <begin position="115"/>
        <end position="117"/>
    </location>
    <ligand>
        <name>thiamine diphosphate</name>
        <dbReference type="ChEBI" id="CHEBI:58937"/>
    </ligand>
</feature>
<dbReference type="HAMAP" id="MF_00315">
    <property type="entry name" value="DXP_synth"/>
    <property type="match status" value="1"/>
</dbReference>
<feature type="binding site" evidence="10">
    <location>
        <begin position="159"/>
        <end position="160"/>
    </location>
    <ligand>
        <name>thiamine diphosphate</name>
        <dbReference type="ChEBI" id="CHEBI:58937"/>
    </ligand>
</feature>
<comment type="cofactor">
    <cofactor evidence="10">
        <name>thiamine diphosphate</name>
        <dbReference type="ChEBI" id="CHEBI:58937"/>
    </cofactor>
    <text evidence="10">Binds 1 thiamine pyrophosphate per subunit.</text>
</comment>
<feature type="binding site" evidence="10">
    <location>
        <position position="74"/>
    </location>
    <ligand>
        <name>thiamine diphosphate</name>
        <dbReference type="ChEBI" id="CHEBI:58937"/>
    </ligand>
</feature>
<gene>
    <name evidence="10" type="primary">dxs</name>
    <name evidence="12" type="ORF">PAI11_18270</name>
</gene>
<dbReference type="GO" id="GO:0009228">
    <property type="term" value="P:thiamine biosynthetic process"/>
    <property type="evidence" value="ECO:0007669"/>
    <property type="project" value="UniProtKB-UniRule"/>
</dbReference>
<dbReference type="Pfam" id="PF13292">
    <property type="entry name" value="DXP_synthase_N"/>
    <property type="match status" value="1"/>
</dbReference>
<dbReference type="CDD" id="cd02007">
    <property type="entry name" value="TPP_DXS"/>
    <property type="match status" value="1"/>
</dbReference>
<dbReference type="Proteomes" id="UP000005143">
    <property type="component" value="Unassembled WGS sequence"/>
</dbReference>
<comment type="catalytic activity">
    <reaction evidence="10">
        <text>D-glyceraldehyde 3-phosphate + pyruvate + H(+) = 1-deoxy-D-xylulose 5-phosphate + CO2</text>
        <dbReference type="Rhea" id="RHEA:12605"/>
        <dbReference type="ChEBI" id="CHEBI:15361"/>
        <dbReference type="ChEBI" id="CHEBI:15378"/>
        <dbReference type="ChEBI" id="CHEBI:16526"/>
        <dbReference type="ChEBI" id="CHEBI:57792"/>
        <dbReference type="ChEBI" id="CHEBI:59776"/>
        <dbReference type="EC" id="2.2.1.7"/>
    </reaction>
</comment>
<dbReference type="Pfam" id="PF02780">
    <property type="entry name" value="Transketolase_C"/>
    <property type="match status" value="1"/>
</dbReference>